<reference evidence="6 7" key="1">
    <citation type="submission" date="2018-09" db="EMBL/GenBank/DDBJ databases">
        <authorList>
            <person name="Zhu H."/>
        </authorList>
    </citation>
    <scope>NUCLEOTIDE SEQUENCE [LARGE SCALE GENOMIC DNA]</scope>
    <source>
        <strain evidence="6 7">K1W22B-8</strain>
    </source>
</reference>
<dbReference type="InterPro" id="IPR036388">
    <property type="entry name" value="WH-like_DNA-bd_sf"/>
</dbReference>
<dbReference type="Pfam" id="PF00126">
    <property type="entry name" value="HTH_1"/>
    <property type="match status" value="1"/>
</dbReference>
<evidence type="ECO:0000259" key="5">
    <source>
        <dbReference type="PROSITE" id="PS50931"/>
    </source>
</evidence>
<dbReference type="PANTHER" id="PTHR30537:SF3">
    <property type="entry name" value="TRANSCRIPTIONAL REGULATORY PROTEIN"/>
    <property type="match status" value="1"/>
</dbReference>
<name>A0A418W9G2_9PROT</name>
<dbReference type="EMBL" id="QYUK01000011">
    <property type="protein sequence ID" value="RJF86662.1"/>
    <property type="molecule type" value="Genomic_DNA"/>
</dbReference>
<dbReference type="InterPro" id="IPR005119">
    <property type="entry name" value="LysR_subst-bd"/>
</dbReference>
<evidence type="ECO:0000313" key="6">
    <source>
        <dbReference type="EMBL" id="RJF86662.1"/>
    </source>
</evidence>
<dbReference type="GO" id="GO:0006351">
    <property type="term" value="P:DNA-templated transcription"/>
    <property type="evidence" value="ECO:0007669"/>
    <property type="project" value="TreeGrafter"/>
</dbReference>
<dbReference type="SUPFAM" id="SSF53850">
    <property type="entry name" value="Periplasmic binding protein-like II"/>
    <property type="match status" value="1"/>
</dbReference>
<dbReference type="GO" id="GO:0003700">
    <property type="term" value="F:DNA-binding transcription factor activity"/>
    <property type="evidence" value="ECO:0007669"/>
    <property type="project" value="InterPro"/>
</dbReference>
<accession>A0A418W9G2</accession>
<dbReference type="Pfam" id="PF03466">
    <property type="entry name" value="LysR_substrate"/>
    <property type="match status" value="1"/>
</dbReference>
<keyword evidence="7" id="KW-1185">Reference proteome</keyword>
<dbReference type="AlphaFoldDB" id="A0A418W9G2"/>
<sequence length="301" mass="32708">MFMTEPGWELYRSFLAVMAEGSLSGAARALGLTQPTVGHHIAALEIALSAALFTRSQRGLTPTDTAQALLPHAQTMAAAADALRRVASGEGDEMRGTVRVTASEVVGAEVLPAILADFRERHPRVVVELSLSNRSEDLLRHQADIAVRMVKPTQGALIARYIGGVTLGLCAHRRYLERHGTPKSLEEVVHHALVGPDRDIQSLRGIPGIEDILTADVFSLRVDSHLAHLSALRAGYGISIAQLGLVRRDPDLVHLFPKEFAPELPVWLVMHEDLRTSRRVRALYDHLGVALGEYVGTKGVS</sequence>
<dbReference type="PROSITE" id="PS50931">
    <property type="entry name" value="HTH_LYSR"/>
    <property type="match status" value="1"/>
</dbReference>
<dbReference type="PANTHER" id="PTHR30537">
    <property type="entry name" value="HTH-TYPE TRANSCRIPTIONAL REGULATOR"/>
    <property type="match status" value="1"/>
</dbReference>
<comment type="similarity">
    <text evidence="1">Belongs to the LysR transcriptional regulatory family.</text>
</comment>
<keyword evidence="3" id="KW-0238">DNA-binding</keyword>
<comment type="caution">
    <text evidence="6">The sequence shown here is derived from an EMBL/GenBank/DDBJ whole genome shotgun (WGS) entry which is preliminary data.</text>
</comment>
<dbReference type="Proteomes" id="UP000284605">
    <property type="component" value="Unassembled WGS sequence"/>
</dbReference>
<proteinExistence type="inferred from homology"/>
<dbReference type="Gene3D" id="3.40.190.290">
    <property type="match status" value="1"/>
</dbReference>
<dbReference type="Gene3D" id="1.10.10.10">
    <property type="entry name" value="Winged helix-like DNA-binding domain superfamily/Winged helix DNA-binding domain"/>
    <property type="match status" value="1"/>
</dbReference>
<dbReference type="InterPro" id="IPR000847">
    <property type="entry name" value="LysR_HTH_N"/>
</dbReference>
<dbReference type="InterPro" id="IPR036390">
    <property type="entry name" value="WH_DNA-bd_sf"/>
</dbReference>
<dbReference type="InterPro" id="IPR058163">
    <property type="entry name" value="LysR-type_TF_proteobact-type"/>
</dbReference>
<keyword evidence="2" id="KW-0805">Transcription regulation</keyword>
<feature type="domain" description="HTH lysR-type" evidence="5">
    <location>
        <begin position="12"/>
        <end position="63"/>
    </location>
</feature>
<dbReference type="PRINTS" id="PR00039">
    <property type="entry name" value="HTHLYSR"/>
</dbReference>
<evidence type="ECO:0000256" key="1">
    <source>
        <dbReference type="ARBA" id="ARBA00009437"/>
    </source>
</evidence>
<evidence type="ECO:0000256" key="2">
    <source>
        <dbReference type="ARBA" id="ARBA00023015"/>
    </source>
</evidence>
<gene>
    <name evidence="6" type="ORF">D3874_06200</name>
</gene>
<evidence type="ECO:0000313" key="7">
    <source>
        <dbReference type="Proteomes" id="UP000284605"/>
    </source>
</evidence>
<keyword evidence="4" id="KW-0804">Transcription</keyword>
<dbReference type="SUPFAM" id="SSF46785">
    <property type="entry name" value="Winged helix' DNA-binding domain"/>
    <property type="match status" value="1"/>
</dbReference>
<organism evidence="6 7">
    <name type="scientific">Oleomonas cavernae</name>
    <dbReference type="NCBI Taxonomy" id="2320859"/>
    <lineage>
        <taxon>Bacteria</taxon>
        <taxon>Pseudomonadati</taxon>
        <taxon>Pseudomonadota</taxon>
        <taxon>Alphaproteobacteria</taxon>
        <taxon>Acetobacterales</taxon>
        <taxon>Acetobacteraceae</taxon>
        <taxon>Oleomonas</taxon>
    </lineage>
</organism>
<protein>
    <submittedName>
        <fullName evidence="6">LysR family transcriptional regulator</fullName>
    </submittedName>
</protein>
<evidence type="ECO:0000256" key="4">
    <source>
        <dbReference type="ARBA" id="ARBA00023163"/>
    </source>
</evidence>
<evidence type="ECO:0000256" key="3">
    <source>
        <dbReference type="ARBA" id="ARBA00023125"/>
    </source>
</evidence>
<dbReference type="GO" id="GO:0043565">
    <property type="term" value="F:sequence-specific DNA binding"/>
    <property type="evidence" value="ECO:0007669"/>
    <property type="project" value="TreeGrafter"/>
</dbReference>
<dbReference type="OrthoDB" id="7333438at2"/>